<reference evidence="13" key="1">
    <citation type="journal article" date="2019" name="Int. J. Syst. Evol. Microbiol.">
        <title>The Global Catalogue of Microorganisms (GCM) 10K type strain sequencing project: providing services to taxonomists for standard genome sequencing and annotation.</title>
        <authorList>
            <consortium name="The Broad Institute Genomics Platform"/>
            <consortium name="The Broad Institute Genome Sequencing Center for Infectious Disease"/>
            <person name="Wu L."/>
            <person name="Ma J."/>
        </authorList>
    </citation>
    <scope>NUCLEOTIDE SEQUENCE [LARGE SCALE GENOMIC DNA]</scope>
    <source>
        <strain evidence="13">JCM 9377</strain>
    </source>
</reference>
<feature type="transmembrane region" description="Helical" evidence="10">
    <location>
        <begin position="333"/>
        <end position="355"/>
    </location>
</feature>
<comment type="similarity">
    <text evidence="2">Belongs to the major facilitator superfamily. Bcr/CmlA family.</text>
</comment>
<evidence type="ECO:0000256" key="9">
    <source>
        <dbReference type="SAM" id="MobiDB-lite"/>
    </source>
</evidence>
<gene>
    <name evidence="12" type="ORF">GCM10010468_43050</name>
</gene>
<keyword evidence="13" id="KW-1185">Reference proteome</keyword>
<feature type="transmembrane region" description="Helical" evidence="10">
    <location>
        <begin position="68"/>
        <end position="86"/>
    </location>
</feature>
<dbReference type="PROSITE" id="PS00216">
    <property type="entry name" value="SUGAR_TRANSPORT_1"/>
    <property type="match status" value="1"/>
</dbReference>
<dbReference type="InterPro" id="IPR004812">
    <property type="entry name" value="Efflux_drug-R_Bcr/CmlA"/>
</dbReference>
<dbReference type="NCBIfam" id="TIGR00710">
    <property type="entry name" value="efflux_Bcr_CflA"/>
    <property type="match status" value="1"/>
</dbReference>
<evidence type="ECO:0000256" key="5">
    <source>
        <dbReference type="ARBA" id="ARBA00022475"/>
    </source>
</evidence>
<dbReference type="PANTHER" id="PTHR23502">
    <property type="entry name" value="MAJOR FACILITATOR SUPERFAMILY"/>
    <property type="match status" value="1"/>
</dbReference>
<evidence type="ECO:0000256" key="6">
    <source>
        <dbReference type="ARBA" id="ARBA00022692"/>
    </source>
</evidence>
<feature type="transmembrane region" description="Helical" evidence="10">
    <location>
        <begin position="125"/>
        <end position="147"/>
    </location>
</feature>
<evidence type="ECO:0000256" key="10">
    <source>
        <dbReference type="SAM" id="Phobius"/>
    </source>
</evidence>
<feature type="region of interest" description="Disordered" evidence="9">
    <location>
        <begin position="387"/>
        <end position="406"/>
    </location>
</feature>
<dbReference type="PROSITE" id="PS50850">
    <property type="entry name" value="MFS"/>
    <property type="match status" value="1"/>
</dbReference>
<feature type="transmembrane region" description="Helical" evidence="10">
    <location>
        <begin position="271"/>
        <end position="296"/>
    </location>
</feature>
<feature type="compositionally biased region" description="Pro residues" evidence="9">
    <location>
        <begin position="393"/>
        <end position="406"/>
    </location>
</feature>
<evidence type="ECO:0000256" key="1">
    <source>
        <dbReference type="ARBA" id="ARBA00004651"/>
    </source>
</evidence>
<feature type="transmembrane region" description="Helical" evidence="10">
    <location>
        <begin position="92"/>
        <end position="113"/>
    </location>
</feature>
<sequence length="406" mass="41124">MFVLLGALTSVGPLAIDLYLPALPRLAHDLGTDASAAQLSLTAFMVGLGTGQVIAGPLSDAFGRRRPLLAGLAAFAAVSLLCAFAPRVDVLIALRLVQGLTAATGVALTKAVVRDLYTGVEAARFFTMLMLVTGLIPLLAPVLGAQLLRVTPWPGLFVAMAAAGALLWLIAILRLPETHPVEARVASRPGAVLRALVTVGRDRRFLAFTLTAGCASGAQFSYLSGSSFVFQEVYGLSPQGYSALFAVNAIGMIASGQIAGRLAGRVRMRTILAAGLGISGAAGLLVLAAVVFGFGIGVVSPAFFLMVAGQGLIYPMALTLAMSSQPTSRAGSASALFGLVQWVTGGICGPISGAFGPGTALPLALTVAVLGVAACVVGRLTITGSCVPEPTSGGPPPRAALPDPLP</sequence>
<feature type="transmembrane region" description="Helical" evidence="10">
    <location>
        <begin position="205"/>
        <end position="223"/>
    </location>
</feature>
<dbReference type="Gene3D" id="1.20.1720.10">
    <property type="entry name" value="Multidrug resistance protein D"/>
    <property type="match status" value="1"/>
</dbReference>
<feature type="transmembrane region" description="Helical" evidence="10">
    <location>
        <begin position="243"/>
        <end position="264"/>
    </location>
</feature>
<evidence type="ECO:0000256" key="7">
    <source>
        <dbReference type="ARBA" id="ARBA00022989"/>
    </source>
</evidence>
<feature type="transmembrane region" description="Helical" evidence="10">
    <location>
        <begin position="302"/>
        <end position="321"/>
    </location>
</feature>
<dbReference type="Proteomes" id="UP001501237">
    <property type="component" value="Unassembled WGS sequence"/>
</dbReference>
<dbReference type="InterPro" id="IPR005829">
    <property type="entry name" value="Sugar_transporter_CS"/>
</dbReference>
<evidence type="ECO:0000256" key="3">
    <source>
        <dbReference type="ARBA" id="ARBA00007520"/>
    </source>
</evidence>
<evidence type="ECO:0000259" key="11">
    <source>
        <dbReference type="PROSITE" id="PS50850"/>
    </source>
</evidence>
<dbReference type="InterPro" id="IPR020846">
    <property type="entry name" value="MFS_dom"/>
</dbReference>
<keyword evidence="6 10" id="KW-0812">Transmembrane</keyword>
<proteinExistence type="inferred from homology"/>
<keyword evidence="8 10" id="KW-0472">Membrane</keyword>
<evidence type="ECO:0000256" key="8">
    <source>
        <dbReference type="ARBA" id="ARBA00023136"/>
    </source>
</evidence>
<feature type="domain" description="Major facilitator superfamily (MFS) profile" evidence="11">
    <location>
        <begin position="1"/>
        <end position="386"/>
    </location>
</feature>
<evidence type="ECO:0000313" key="13">
    <source>
        <dbReference type="Proteomes" id="UP001501237"/>
    </source>
</evidence>
<organism evidence="12 13">
    <name type="scientific">Actinocorallia longicatena</name>
    <dbReference type="NCBI Taxonomy" id="111803"/>
    <lineage>
        <taxon>Bacteria</taxon>
        <taxon>Bacillati</taxon>
        <taxon>Actinomycetota</taxon>
        <taxon>Actinomycetes</taxon>
        <taxon>Streptosporangiales</taxon>
        <taxon>Thermomonosporaceae</taxon>
        <taxon>Actinocorallia</taxon>
    </lineage>
</organism>
<feature type="transmembrane region" description="Helical" evidence="10">
    <location>
        <begin position="361"/>
        <end position="382"/>
    </location>
</feature>
<dbReference type="InterPro" id="IPR011701">
    <property type="entry name" value="MFS"/>
</dbReference>
<comment type="similarity">
    <text evidence="3">Belongs to the major facilitator superfamily. TCR/Tet family.</text>
</comment>
<comment type="subcellular location">
    <subcellularLocation>
        <location evidence="1">Cell membrane</location>
        <topology evidence="1">Multi-pass membrane protein</topology>
    </subcellularLocation>
</comment>
<dbReference type="Pfam" id="PF07690">
    <property type="entry name" value="MFS_1"/>
    <property type="match status" value="1"/>
</dbReference>
<protein>
    <submittedName>
        <fullName evidence="12">Multidrug effflux MFS transporter</fullName>
    </submittedName>
</protein>
<keyword evidence="4" id="KW-0813">Transport</keyword>
<name>A0ABP6QD96_9ACTN</name>
<dbReference type="EMBL" id="BAAAUV010000010">
    <property type="protein sequence ID" value="GAA3219156.1"/>
    <property type="molecule type" value="Genomic_DNA"/>
</dbReference>
<accession>A0ABP6QD96</accession>
<dbReference type="PANTHER" id="PTHR23502:SF132">
    <property type="entry name" value="POLYAMINE TRANSPORTER 2-RELATED"/>
    <property type="match status" value="1"/>
</dbReference>
<dbReference type="CDD" id="cd17320">
    <property type="entry name" value="MFS_MdfA_MDR_like"/>
    <property type="match status" value="1"/>
</dbReference>
<feature type="transmembrane region" description="Helical" evidence="10">
    <location>
        <begin position="39"/>
        <end position="56"/>
    </location>
</feature>
<dbReference type="PRINTS" id="PR01035">
    <property type="entry name" value="TCRTETA"/>
</dbReference>
<dbReference type="SUPFAM" id="SSF103473">
    <property type="entry name" value="MFS general substrate transporter"/>
    <property type="match status" value="1"/>
</dbReference>
<keyword evidence="5" id="KW-1003">Cell membrane</keyword>
<evidence type="ECO:0000256" key="4">
    <source>
        <dbReference type="ARBA" id="ARBA00022448"/>
    </source>
</evidence>
<comment type="caution">
    <text evidence="12">The sequence shown here is derived from an EMBL/GenBank/DDBJ whole genome shotgun (WGS) entry which is preliminary data.</text>
</comment>
<feature type="transmembrane region" description="Helical" evidence="10">
    <location>
        <begin position="153"/>
        <end position="175"/>
    </location>
</feature>
<dbReference type="InterPro" id="IPR036259">
    <property type="entry name" value="MFS_trans_sf"/>
</dbReference>
<keyword evidence="7 10" id="KW-1133">Transmembrane helix</keyword>
<evidence type="ECO:0000256" key="2">
    <source>
        <dbReference type="ARBA" id="ARBA00006236"/>
    </source>
</evidence>
<dbReference type="InterPro" id="IPR001958">
    <property type="entry name" value="Tet-R_TetA/multi-R_MdtG-like"/>
</dbReference>
<evidence type="ECO:0000313" key="12">
    <source>
        <dbReference type="EMBL" id="GAA3219156.1"/>
    </source>
</evidence>